<evidence type="ECO:0000256" key="9">
    <source>
        <dbReference type="ARBA" id="ARBA00022840"/>
    </source>
</evidence>
<dbReference type="InterPro" id="IPR005467">
    <property type="entry name" value="His_kinase_dom"/>
</dbReference>
<dbReference type="SMART" id="SM00091">
    <property type="entry name" value="PAS"/>
    <property type="match status" value="1"/>
</dbReference>
<dbReference type="InterPro" id="IPR035965">
    <property type="entry name" value="PAS-like_dom_sf"/>
</dbReference>
<dbReference type="PANTHER" id="PTHR42878:SF7">
    <property type="entry name" value="SENSOR HISTIDINE KINASE GLRK"/>
    <property type="match status" value="1"/>
</dbReference>
<dbReference type="InterPro" id="IPR013656">
    <property type="entry name" value="PAS_4"/>
</dbReference>
<evidence type="ECO:0000259" key="16">
    <source>
        <dbReference type="PROSITE" id="PS50112"/>
    </source>
</evidence>
<reference evidence="18 19" key="1">
    <citation type="submission" date="2019-03" db="EMBL/GenBank/DDBJ databases">
        <title>Genome sequence of Thiobacillaceae bacterium LSR1, a sulfur-oxidizing bacterium isolated from freshwater sediment.</title>
        <authorList>
            <person name="Li S."/>
        </authorList>
    </citation>
    <scope>NUCLEOTIDE SEQUENCE [LARGE SCALE GENOMIC DNA]</scope>
    <source>
        <strain evidence="18 19">LSR1</strain>
    </source>
</reference>
<feature type="domain" description="PAS" evidence="16">
    <location>
        <begin position="364"/>
        <end position="411"/>
    </location>
</feature>
<evidence type="ECO:0000313" key="19">
    <source>
        <dbReference type="Proteomes" id="UP000295443"/>
    </source>
</evidence>
<dbReference type="GO" id="GO:0030295">
    <property type="term" value="F:protein kinase activator activity"/>
    <property type="evidence" value="ECO:0007669"/>
    <property type="project" value="TreeGrafter"/>
</dbReference>
<evidence type="ECO:0000256" key="4">
    <source>
        <dbReference type="ARBA" id="ARBA00022553"/>
    </source>
</evidence>
<keyword evidence="13" id="KW-0175">Coiled coil</keyword>
<evidence type="ECO:0000256" key="8">
    <source>
        <dbReference type="ARBA" id="ARBA00022777"/>
    </source>
</evidence>
<dbReference type="Gene3D" id="3.30.450.20">
    <property type="entry name" value="PAS domain"/>
    <property type="match status" value="1"/>
</dbReference>
<keyword evidence="19" id="KW-1185">Reference proteome</keyword>
<name>A0A4R1B4A4_9PROT</name>
<dbReference type="SUPFAM" id="SSF47384">
    <property type="entry name" value="Homodimeric domain of signal transducing histidine kinase"/>
    <property type="match status" value="1"/>
</dbReference>
<dbReference type="SMART" id="SM00388">
    <property type="entry name" value="HisKA"/>
    <property type="match status" value="1"/>
</dbReference>
<keyword evidence="4" id="KW-0597">Phosphoprotein</keyword>
<proteinExistence type="predicted"/>
<dbReference type="InterPro" id="IPR036890">
    <property type="entry name" value="HATPase_C_sf"/>
</dbReference>
<evidence type="ECO:0000256" key="3">
    <source>
        <dbReference type="ARBA" id="ARBA00012438"/>
    </source>
</evidence>
<dbReference type="PIRSF" id="PIRSF037532">
    <property type="entry name" value="STHK_NtrY"/>
    <property type="match status" value="1"/>
</dbReference>
<feature type="transmembrane region" description="Helical" evidence="14">
    <location>
        <begin position="275"/>
        <end position="298"/>
    </location>
</feature>
<dbReference type="SUPFAM" id="SSF158472">
    <property type="entry name" value="HAMP domain-like"/>
    <property type="match status" value="1"/>
</dbReference>
<keyword evidence="10 14" id="KW-1133">Transmembrane helix</keyword>
<dbReference type="PANTHER" id="PTHR42878">
    <property type="entry name" value="TWO-COMPONENT HISTIDINE KINASE"/>
    <property type="match status" value="1"/>
</dbReference>
<keyword evidence="6 14" id="KW-0812">Transmembrane</keyword>
<dbReference type="Gene3D" id="6.10.340.10">
    <property type="match status" value="1"/>
</dbReference>
<dbReference type="Pfam" id="PF02518">
    <property type="entry name" value="HATPase_c"/>
    <property type="match status" value="1"/>
</dbReference>
<feature type="domain" description="Histidine kinase" evidence="15">
    <location>
        <begin position="495"/>
        <end position="705"/>
    </location>
</feature>
<dbReference type="PROSITE" id="PS50112">
    <property type="entry name" value="PAS"/>
    <property type="match status" value="1"/>
</dbReference>
<dbReference type="EMBL" id="SJZB01000042">
    <property type="protein sequence ID" value="TCJ12922.1"/>
    <property type="molecule type" value="Genomic_DNA"/>
</dbReference>
<dbReference type="Proteomes" id="UP000295443">
    <property type="component" value="Unassembled WGS sequence"/>
</dbReference>
<dbReference type="Pfam" id="PF00672">
    <property type="entry name" value="HAMP"/>
    <property type="match status" value="1"/>
</dbReference>
<dbReference type="Gene3D" id="3.30.565.10">
    <property type="entry name" value="Histidine kinase-like ATPase, C-terminal domain"/>
    <property type="match status" value="1"/>
</dbReference>
<feature type="transmembrane region" description="Helical" evidence="14">
    <location>
        <begin position="35"/>
        <end position="56"/>
    </location>
</feature>
<evidence type="ECO:0000256" key="1">
    <source>
        <dbReference type="ARBA" id="ARBA00000085"/>
    </source>
</evidence>
<keyword evidence="12 14" id="KW-0472">Membrane</keyword>
<accession>A0A4R1B4A4</accession>
<dbReference type="SUPFAM" id="SSF55785">
    <property type="entry name" value="PYP-like sensor domain (PAS domain)"/>
    <property type="match status" value="1"/>
</dbReference>
<dbReference type="Pfam" id="PF00512">
    <property type="entry name" value="HisKA"/>
    <property type="match status" value="1"/>
</dbReference>
<evidence type="ECO:0000259" key="17">
    <source>
        <dbReference type="PROSITE" id="PS50885"/>
    </source>
</evidence>
<dbReference type="AlphaFoldDB" id="A0A4R1B4A4"/>
<keyword evidence="9" id="KW-0067">ATP-binding</keyword>
<evidence type="ECO:0000256" key="2">
    <source>
        <dbReference type="ARBA" id="ARBA00004141"/>
    </source>
</evidence>
<dbReference type="InterPro" id="IPR003660">
    <property type="entry name" value="HAMP_dom"/>
</dbReference>
<dbReference type="PROSITE" id="PS50885">
    <property type="entry name" value="HAMP"/>
    <property type="match status" value="1"/>
</dbReference>
<dbReference type="NCBIfam" id="TIGR00229">
    <property type="entry name" value="sensory_box"/>
    <property type="match status" value="1"/>
</dbReference>
<dbReference type="InterPro" id="IPR003594">
    <property type="entry name" value="HATPase_dom"/>
</dbReference>
<evidence type="ECO:0000256" key="13">
    <source>
        <dbReference type="SAM" id="Coils"/>
    </source>
</evidence>
<sequence length="723" mass="78343">MLYLTLGSLLLGVSLVTLLSFSADNSGFFAEHFQILVWVAAVAALALAGLFGYQVYSLWRRVRAGVFGARLTARMFWIFGLMALLPGLVVYLLSVQFLVKSIESWFDVRMEQALESGLSLGQSALGHLENELVKKAEGMALQLLELPTSQQDDHLNELREAFGVQEVGLFDESGALIGFASSDKAAMVPRQPERAAIWQAKLQQPWSRTEQDSDGRTLIVRAAVPVNVVSLTENMRILQVAQPVSAKLSEDAQSVEAAHRSYQELAVSRLGLKRLYAVSLTLSLALSLFSALSLAYLLSERLAAPLRVLARGTRAVARGDYSQVNPINSGDELGMLTHSFNRMTLQLSEARAAAEENHDKLQEAKAYLESVLGSVSTGVVTLDADLRVQLVNPAAASILGCDRDTAEGRSLDDWCPADEGLRQFAATMAEHFRAAGRQAWREQVELAAPSGTRVLLARGTPLDAGEEAAYALALDDVTQLIQAQRDAAWGEVARRLAHEIKNPLTPIQLSAERLQLKLADQLPENGRAILVRATDTIVGQVAAMKSLVDAFAQYARTPAPSLQAMAVNPLVTDILALYEHHVPIDTALAPDLPEVSGDPSLLRQVLVNLIKNAEEALVERADQLIRVSSHRSPDGVTICVEDNGPGFPESLGNRLFEPYATTKPKGTGLGLAIVKKIIEEHHGGIEVRNLEPHGAAVCITLPIYVEIAAQDEPRSSPSREGPA</sequence>
<dbReference type="GO" id="GO:0007234">
    <property type="term" value="P:osmosensory signaling via phosphorelay pathway"/>
    <property type="evidence" value="ECO:0007669"/>
    <property type="project" value="TreeGrafter"/>
</dbReference>
<dbReference type="OrthoDB" id="9815750at2"/>
<evidence type="ECO:0000313" key="18">
    <source>
        <dbReference type="EMBL" id="TCJ12922.1"/>
    </source>
</evidence>
<dbReference type="InterPro" id="IPR050351">
    <property type="entry name" value="BphY/WalK/GraS-like"/>
</dbReference>
<evidence type="ECO:0000256" key="5">
    <source>
        <dbReference type="ARBA" id="ARBA00022679"/>
    </source>
</evidence>
<evidence type="ECO:0000256" key="12">
    <source>
        <dbReference type="ARBA" id="ARBA00023136"/>
    </source>
</evidence>
<evidence type="ECO:0000256" key="6">
    <source>
        <dbReference type="ARBA" id="ARBA00022692"/>
    </source>
</evidence>
<evidence type="ECO:0000259" key="15">
    <source>
        <dbReference type="PROSITE" id="PS50109"/>
    </source>
</evidence>
<dbReference type="SUPFAM" id="SSF55874">
    <property type="entry name" value="ATPase domain of HSP90 chaperone/DNA topoisomerase II/histidine kinase"/>
    <property type="match status" value="1"/>
</dbReference>
<dbReference type="InterPro" id="IPR003661">
    <property type="entry name" value="HisK_dim/P_dom"/>
</dbReference>
<feature type="domain" description="HAMP" evidence="17">
    <location>
        <begin position="300"/>
        <end position="352"/>
    </location>
</feature>
<feature type="coiled-coil region" evidence="13">
    <location>
        <begin position="344"/>
        <end position="371"/>
    </location>
</feature>
<organism evidence="18 19">
    <name type="scientific">Parasulfuritortus cantonensis</name>
    <dbReference type="NCBI Taxonomy" id="2528202"/>
    <lineage>
        <taxon>Bacteria</taxon>
        <taxon>Pseudomonadati</taxon>
        <taxon>Pseudomonadota</taxon>
        <taxon>Betaproteobacteria</taxon>
        <taxon>Nitrosomonadales</taxon>
        <taxon>Thiobacillaceae</taxon>
        <taxon>Parasulfuritortus</taxon>
    </lineage>
</organism>
<dbReference type="GO" id="GO:0000156">
    <property type="term" value="F:phosphorelay response regulator activity"/>
    <property type="evidence" value="ECO:0007669"/>
    <property type="project" value="TreeGrafter"/>
</dbReference>
<keyword evidence="11" id="KW-0902">Two-component regulatory system</keyword>
<comment type="caution">
    <text evidence="18">The sequence shown here is derived from an EMBL/GenBank/DDBJ whole genome shotgun (WGS) entry which is preliminary data.</text>
</comment>
<dbReference type="Pfam" id="PF08448">
    <property type="entry name" value="PAS_4"/>
    <property type="match status" value="1"/>
</dbReference>
<evidence type="ECO:0000256" key="7">
    <source>
        <dbReference type="ARBA" id="ARBA00022741"/>
    </source>
</evidence>
<dbReference type="InterPro" id="IPR036097">
    <property type="entry name" value="HisK_dim/P_sf"/>
</dbReference>
<dbReference type="GO" id="GO:0016020">
    <property type="term" value="C:membrane"/>
    <property type="evidence" value="ECO:0007669"/>
    <property type="project" value="UniProtKB-SubCell"/>
</dbReference>
<feature type="transmembrane region" description="Helical" evidence="14">
    <location>
        <begin position="6"/>
        <end position="23"/>
    </location>
</feature>
<dbReference type="PROSITE" id="PS50109">
    <property type="entry name" value="HIS_KIN"/>
    <property type="match status" value="1"/>
</dbReference>
<dbReference type="CDD" id="cd00082">
    <property type="entry name" value="HisKA"/>
    <property type="match status" value="1"/>
</dbReference>
<dbReference type="InterPro" id="IPR000014">
    <property type="entry name" value="PAS"/>
</dbReference>
<dbReference type="SMART" id="SM00304">
    <property type="entry name" value="HAMP"/>
    <property type="match status" value="1"/>
</dbReference>
<gene>
    <name evidence="18" type="ORF">EZJ19_11885</name>
</gene>
<dbReference type="PRINTS" id="PR00344">
    <property type="entry name" value="BCTRLSENSOR"/>
</dbReference>
<evidence type="ECO:0000256" key="11">
    <source>
        <dbReference type="ARBA" id="ARBA00023012"/>
    </source>
</evidence>
<evidence type="ECO:0000256" key="10">
    <source>
        <dbReference type="ARBA" id="ARBA00022989"/>
    </source>
</evidence>
<dbReference type="Gene3D" id="1.10.287.130">
    <property type="match status" value="1"/>
</dbReference>
<dbReference type="GO" id="GO:0005524">
    <property type="term" value="F:ATP binding"/>
    <property type="evidence" value="ECO:0007669"/>
    <property type="project" value="UniProtKB-KW"/>
</dbReference>
<dbReference type="InterPro" id="IPR004358">
    <property type="entry name" value="Sig_transdc_His_kin-like_C"/>
</dbReference>
<dbReference type="EC" id="2.7.13.3" evidence="3"/>
<dbReference type="CDD" id="cd00130">
    <property type="entry name" value="PAS"/>
    <property type="match status" value="1"/>
</dbReference>
<dbReference type="SMART" id="SM00387">
    <property type="entry name" value="HATPase_c"/>
    <property type="match status" value="1"/>
</dbReference>
<feature type="transmembrane region" description="Helical" evidence="14">
    <location>
        <begin position="76"/>
        <end position="99"/>
    </location>
</feature>
<keyword evidence="5" id="KW-0808">Transferase</keyword>
<keyword evidence="7" id="KW-0547">Nucleotide-binding</keyword>
<protein>
    <recommendedName>
        <fullName evidence="3">histidine kinase</fullName>
        <ecNumber evidence="3">2.7.13.3</ecNumber>
    </recommendedName>
</protein>
<comment type="catalytic activity">
    <reaction evidence="1">
        <text>ATP + protein L-histidine = ADP + protein N-phospho-L-histidine.</text>
        <dbReference type="EC" id="2.7.13.3"/>
    </reaction>
</comment>
<dbReference type="RefSeq" id="WP_131447842.1">
    <property type="nucleotide sequence ID" value="NZ_SJZB01000042.1"/>
</dbReference>
<evidence type="ECO:0000256" key="14">
    <source>
        <dbReference type="SAM" id="Phobius"/>
    </source>
</evidence>
<dbReference type="CDD" id="cd06225">
    <property type="entry name" value="HAMP"/>
    <property type="match status" value="1"/>
</dbReference>
<dbReference type="GO" id="GO:0000155">
    <property type="term" value="F:phosphorelay sensor kinase activity"/>
    <property type="evidence" value="ECO:0007669"/>
    <property type="project" value="InterPro"/>
</dbReference>
<dbReference type="InterPro" id="IPR017232">
    <property type="entry name" value="NtrY"/>
</dbReference>
<comment type="subcellular location">
    <subcellularLocation>
        <location evidence="2">Membrane</location>
        <topology evidence="2">Multi-pass membrane protein</topology>
    </subcellularLocation>
</comment>
<keyword evidence="8" id="KW-0418">Kinase</keyword>